<evidence type="ECO:0000313" key="2">
    <source>
        <dbReference type="EMBL" id="JAS37445.1"/>
    </source>
</evidence>
<feature type="compositionally biased region" description="Basic and acidic residues" evidence="1">
    <location>
        <begin position="173"/>
        <end position="189"/>
    </location>
</feature>
<dbReference type="EMBL" id="GECZ01032324">
    <property type="protein sequence ID" value="JAS37445.1"/>
    <property type="molecule type" value="Transcribed_RNA"/>
</dbReference>
<protein>
    <submittedName>
        <fullName evidence="2">Uncharacterized protein</fullName>
    </submittedName>
</protein>
<feature type="region of interest" description="Disordered" evidence="1">
    <location>
        <begin position="168"/>
        <end position="192"/>
    </location>
</feature>
<feature type="region of interest" description="Disordered" evidence="1">
    <location>
        <begin position="26"/>
        <end position="51"/>
    </location>
</feature>
<accession>A0A1B6EHN6</accession>
<name>A0A1B6EHN6_9HEMI</name>
<sequence length="227" mass="25775">MSKFLVHSKTFLPMVIQKSSTETTQQIFENHPSLSSKPLLKAGTQTDPTKKDDVLPDEEIKKMSLHETIVVTKVMTVNREPQRTVFQALIMDAMQVQEVMMIVLARWHMWLLGRPLGLVRGLTESGERDTREVGRGDTTLVWIEGRPKLKEDEPVPLILPNRLTKKTSPVIAKSDKGEGKERPHEEPKISLKSNVWETVMERSPGWQKSISNGLGELQKKVVQKFST</sequence>
<reference evidence="2" key="1">
    <citation type="submission" date="2015-11" db="EMBL/GenBank/DDBJ databases">
        <title>De novo transcriptome assembly of four potential Pierce s Disease insect vectors from Arizona vineyards.</title>
        <authorList>
            <person name="Tassone E.E."/>
        </authorList>
    </citation>
    <scope>NUCLEOTIDE SEQUENCE</scope>
</reference>
<dbReference type="AlphaFoldDB" id="A0A1B6EHN6"/>
<organism evidence="2">
    <name type="scientific">Cuerna arida</name>
    <dbReference type="NCBI Taxonomy" id="1464854"/>
    <lineage>
        <taxon>Eukaryota</taxon>
        <taxon>Metazoa</taxon>
        <taxon>Ecdysozoa</taxon>
        <taxon>Arthropoda</taxon>
        <taxon>Hexapoda</taxon>
        <taxon>Insecta</taxon>
        <taxon>Pterygota</taxon>
        <taxon>Neoptera</taxon>
        <taxon>Paraneoptera</taxon>
        <taxon>Hemiptera</taxon>
        <taxon>Auchenorrhyncha</taxon>
        <taxon>Membracoidea</taxon>
        <taxon>Cicadellidae</taxon>
        <taxon>Cicadellinae</taxon>
        <taxon>Proconiini</taxon>
        <taxon>Cuerna</taxon>
    </lineage>
</organism>
<proteinExistence type="predicted"/>
<feature type="compositionally biased region" description="Polar residues" evidence="1">
    <location>
        <begin position="26"/>
        <end position="36"/>
    </location>
</feature>
<gene>
    <name evidence="2" type="ORF">g.27484</name>
</gene>
<evidence type="ECO:0000256" key="1">
    <source>
        <dbReference type="SAM" id="MobiDB-lite"/>
    </source>
</evidence>